<organism evidence="1 2">
    <name type="scientific">Meloidogyne enterolobii</name>
    <name type="common">Root-knot nematode worm</name>
    <name type="synonym">Meloidogyne mayaguensis</name>
    <dbReference type="NCBI Taxonomy" id="390850"/>
    <lineage>
        <taxon>Eukaryota</taxon>
        <taxon>Metazoa</taxon>
        <taxon>Ecdysozoa</taxon>
        <taxon>Nematoda</taxon>
        <taxon>Chromadorea</taxon>
        <taxon>Rhabditida</taxon>
        <taxon>Tylenchina</taxon>
        <taxon>Tylenchomorpha</taxon>
        <taxon>Tylenchoidea</taxon>
        <taxon>Meloidogynidae</taxon>
        <taxon>Meloidogyninae</taxon>
        <taxon>Meloidogyne</taxon>
    </lineage>
</organism>
<name>A0ACB0Y8B3_MELEN</name>
<gene>
    <name evidence="1" type="ORF">MENTE1834_LOCUS9116</name>
</gene>
<reference evidence="1" key="1">
    <citation type="submission" date="2023-11" db="EMBL/GenBank/DDBJ databases">
        <authorList>
            <person name="Poullet M."/>
        </authorList>
    </citation>
    <scope>NUCLEOTIDE SEQUENCE</scope>
    <source>
        <strain evidence="1">E1834</strain>
    </source>
</reference>
<evidence type="ECO:0000313" key="2">
    <source>
        <dbReference type="Proteomes" id="UP001497535"/>
    </source>
</evidence>
<dbReference type="Proteomes" id="UP001497535">
    <property type="component" value="Unassembled WGS sequence"/>
</dbReference>
<sequence length="87" mass="10001">MTAISNITIYYYLFIHCQRRPSRRIDALLSSTVVVLFPRSLLSISGVSQIPIPFCYLIPSIPFPSSLQNFPENIPQILQKIKHRLID</sequence>
<accession>A0ACB0Y8B3</accession>
<keyword evidence="2" id="KW-1185">Reference proteome</keyword>
<evidence type="ECO:0000313" key="1">
    <source>
        <dbReference type="EMBL" id="CAK5036731.1"/>
    </source>
</evidence>
<protein>
    <submittedName>
        <fullName evidence="1">Uncharacterized protein</fullName>
    </submittedName>
</protein>
<comment type="caution">
    <text evidence="1">The sequence shown here is derived from an EMBL/GenBank/DDBJ whole genome shotgun (WGS) entry which is preliminary data.</text>
</comment>
<dbReference type="EMBL" id="CAVMJV010000008">
    <property type="protein sequence ID" value="CAK5036731.1"/>
    <property type="molecule type" value="Genomic_DNA"/>
</dbReference>
<proteinExistence type="predicted"/>